<protein>
    <submittedName>
        <fullName evidence="3">Uncharacterized protein</fullName>
    </submittedName>
</protein>
<evidence type="ECO:0000256" key="1">
    <source>
        <dbReference type="SAM" id="MobiDB-lite"/>
    </source>
</evidence>
<feature type="region of interest" description="Disordered" evidence="1">
    <location>
        <begin position="363"/>
        <end position="382"/>
    </location>
</feature>
<feature type="compositionally biased region" description="Basic and acidic residues" evidence="1">
    <location>
        <begin position="439"/>
        <end position="451"/>
    </location>
</feature>
<feature type="region of interest" description="Disordered" evidence="1">
    <location>
        <begin position="87"/>
        <end position="165"/>
    </location>
</feature>
<feature type="compositionally biased region" description="Low complexity" evidence="1">
    <location>
        <begin position="117"/>
        <end position="165"/>
    </location>
</feature>
<evidence type="ECO:0000313" key="4">
    <source>
        <dbReference type="Proteomes" id="UP001516023"/>
    </source>
</evidence>
<sequence length="599" mass="64565">MHLQDCPILGDSSYSPAIHHPVIDNGQAEAMTPPRRLEDRRHHACHDSSPINTATSASLLKLSRRQMNSAISVLVFAGLQKVAAAQQSSDAPSSSPNAPSESAFDFTSDAAQSNGTSSPSISSASPKPSLLPITIPSPTISPTVSFRPTNSSAPSLTPTSSSPTPASLPFVTQSPFIAPSAQPSQNETVSIERHCSQLLLVSESQELDEVEVGIYQLQMQSYTASFGHLVSLPFIVTTCAIFEQALAGGRKKRQGALSYLNPFQKLWPWRRDLQTTGTLLLIEFNIIYQTNYGLDISDYPSQFQQYINDNLEMVTQDMQTRFLPVVEAKEVIVYNTDAPTVSPIPTNSPSYVAPSTISPIGSGVTLSPTPLQSSPPSVSAPPSVSMAPIIPIITTPKPTRVEIVNDQRSFVVGLAAGLSAAALVVLIAILITTRKRKRQGGEAEASKKESSGLELGGYHRGGNGKLITNDGLEDGTTQITGEANEPIDILLSNPSMVSEGESLDSNPNDIQEGVPVETLQDEFDNYKNQDLEFMRNGVEESVYGAEGMMSLAMTRALMEDEEEDVDWGGAQDCASMEANIFCEVNDWLRKNEGSSLEYR</sequence>
<evidence type="ECO:0000313" key="3">
    <source>
        <dbReference type="EMBL" id="KAL3789169.1"/>
    </source>
</evidence>
<feature type="compositionally biased region" description="Low complexity" evidence="1">
    <location>
        <begin position="87"/>
        <end position="103"/>
    </location>
</feature>
<gene>
    <name evidence="3" type="ORF">HJC23_012258</name>
</gene>
<dbReference type="Proteomes" id="UP001516023">
    <property type="component" value="Unassembled WGS sequence"/>
</dbReference>
<accession>A0ABD3PN57</accession>
<reference evidence="3 4" key="1">
    <citation type="journal article" date="2020" name="G3 (Bethesda)">
        <title>Improved Reference Genome for Cyclotella cryptica CCMP332, a Model for Cell Wall Morphogenesis, Salinity Adaptation, and Lipid Production in Diatoms (Bacillariophyta).</title>
        <authorList>
            <person name="Roberts W.R."/>
            <person name="Downey K.M."/>
            <person name="Ruck E.C."/>
            <person name="Traller J.C."/>
            <person name="Alverson A.J."/>
        </authorList>
    </citation>
    <scope>NUCLEOTIDE SEQUENCE [LARGE SCALE GENOMIC DNA]</scope>
    <source>
        <strain evidence="3 4">CCMP332</strain>
    </source>
</reference>
<dbReference type="AlphaFoldDB" id="A0ABD3PN57"/>
<feature type="region of interest" description="Disordered" evidence="1">
    <location>
        <begin position="438"/>
        <end position="470"/>
    </location>
</feature>
<evidence type="ECO:0000256" key="2">
    <source>
        <dbReference type="SAM" id="Phobius"/>
    </source>
</evidence>
<organism evidence="3 4">
    <name type="scientific">Cyclotella cryptica</name>
    <dbReference type="NCBI Taxonomy" id="29204"/>
    <lineage>
        <taxon>Eukaryota</taxon>
        <taxon>Sar</taxon>
        <taxon>Stramenopiles</taxon>
        <taxon>Ochrophyta</taxon>
        <taxon>Bacillariophyta</taxon>
        <taxon>Coscinodiscophyceae</taxon>
        <taxon>Thalassiosirophycidae</taxon>
        <taxon>Stephanodiscales</taxon>
        <taxon>Stephanodiscaceae</taxon>
        <taxon>Cyclotella</taxon>
    </lineage>
</organism>
<keyword evidence="4" id="KW-1185">Reference proteome</keyword>
<comment type="caution">
    <text evidence="3">The sequence shown here is derived from an EMBL/GenBank/DDBJ whole genome shotgun (WGS) entry which is preliminary data.</text>
</comment>
<feature type="compositionally biased region" description="Low complexity" evidence="1">
    <location>
        <begin position="364"/>
        <end position="382"/>
    </location>
</feature>
<keyword evidence="2" id="KW-0812">Transmembrane</keyword>
<keyword evidence="2" id="KW-1133">Transmembrane helix</keyword>
<name>A0ABD3PN57_9STRA</name>
<feature type="transmembrane region" description="Helical" evidence="2">
    <location>
        <begin position="410"/>
        <end position="431"/>
    </location>
</feature>
<keyword evidence="2" id="KW-0472">Membrane</keyword>
<proteinExistence type="predicted"/>
<feature type="compositionally biased region" description="Gly residues" evidence="1">
    <location>
        <begin position="454"/>
        <end position="464"/>
    </location>
</feature>
<dbReference type="EMBL" id="JABMIG020000145">
    <property type="protein sequence ID" value="KAL3789169.1"/>
    <property type="molecule type" value="Genomic_DNA"/>
</dbReference>